<name>A0AAE1A2Z7_9GAST</name>
<evidence type="ECO:0000313" key="1">
    <source>
        <dbReference type="EMBL" id="KAK3780304.1"/>
    </source>
</evidence>
<accession>A0AAE1A2Z7</accession>
<comment type="caution">
    <text evidence="1">The sequence shown here is derived from an EMBL/GenBank/DDBJ whole genome shotgun (WGS) entry which is preliminary data.</text>
</comment>
<reference evidence="1" key="1">
    <citation type="journal article" date="2023" name="G3 (Bethesda)">
        <title>A reference genome for the long-term kleptoplast-retaining sea slug Elysia crispata morphotype clarki.</title>
        <authorList>
            <person name="Eastman K.E."/>
            <person name="Pendleton A.L."/>
            <person name="Shaikh M.A."/>
            <person name="Suttiyut T."/>
            <person name="Ogas R."/>
            <person name="Tomko P."/>
            <person name="Gavelis G."/>
            <person name="Widhalm J.R."/>
            <person name="Wisecaver J.H."/>
        </authorList>
    </citation>
    <scope>NUCLEOTIDE SEQUENCE</scope>
    <source>
        <strain evidence="1">ECLA1</strain>
    </source>
</reference>
<keyword evidence="2" id="KW-1185">Reference proteome</keyword>
<dbReference type="AlphaFoldDB" id="A0AAE1A2Z7"/>
<dbReference type="Proteomes" id="UP001283361">
    <property type="component" value="Unassembled WGS sequence"/>
</dbReference>
<organism evidence="1 2">
    <name type="scientific">Elysia crispata</name>
    <name type="common">lettuce slug</name>
    <dbReference type="NCBI Taxonomy" id="231223"/>
    <lineage>
        <taxon>Eukaryota</taxon>
        <taxon>Metazoa</taxon>
        <taxon>Spiralia</taxon>
        <taxon>Lophotrochozoa</taxon>
        <taxon>Mollusca</taxon>
        <taxon>Gastropoda</taxon>
        <taxon>Heterobranchia</taxon>
        <taxon>Euthyneura</taxon>
        <taxon>Panpulmonata</taxon>
        <taxon>Sacoglossa</taxon>
        <taxon>Placobranchoidea</taxon>
        <taxon>Plakobranchidae</taxon>
        <taxon>Elysia</taxon>
    </lineage>
</organism>
<gene>
    <name evidence="1" type="ORF">RRG08_013780</name>
</gene>
<dbReference type="EMBL" id="JAWDGP010002745">
    <property type="protein sequence ID" value="KAK3780304.1"/>
    <property type="molecule type" value="Genomic_DNA"/>
</dbReference>
<proteinExistence type="predicted"/>
<sequence length="78" mass="9213">MRRKRDMTDKVGWVSSWRSDGNVLRGYSTVSPLPRYDIIPCPPHCPLDDHVIIKWRVARQWLTLRDHQLSLGLWEAET</sequence>
<protein>
    <submittedName>
        <fullName evidence="1">Uncharacterized protein</fullName>
    </submittedName>
</protein>
<evidence type="ECO:0000313" key="2">
    <source>
        <dbReference type="Proteomes" id="UP001283361"/>
    </source>
</evidence>